<evidence type="ECO:0000259" key="2">
    <source>
        <dbReference type="PROSITE" id="PS50937"/>
    </source>
</evidence>
<dbReference type="Pfam" id="PF13411">
    <property type="entry name" value="MerR_1"/>
    <property type="match status" value="1"/>
</dbReference>
<dbReference type="PANTHER" id="PTHR30204:SF90">
    <property type="entry name" value="HTH-TYPE TRANSCRIPTIONAL ACTIVATOR MTA"/>
    <property type="match status" value="1"/>
</dbReference>
<keyword evidence="4" id="KW-1185">Reference proteome</keyword>
<dbReference type="EMBL" id="JACJVO010000031">
    <property type="protein sequence ID" value="MBB6733815.1"/>
    <property type="molecule type" value="Genomic_DNA"/>
</dbReference>
<dbReference type="AlphaFoldDB" id="A0A7X0SRX3"/>
<dbReference type="GO" id="GO:0003700">
    <property type="term" value="F:DNA-binding transcription factor activity"/>
    <property type="evidence" value="ECO:0007669"/>
    <property type="project" value="InterPro"/>
</dbReference>
<accession>A0A7X0SRX3</accession>
<dbReference type="PROSITE" id="PS50937">
    <property type="entry name" value="HTH_MERR_2"/>
    <property type="match status" value="1"/>
</dbReference>
<dbReference type="InterPro" id="IPR000551">
    <property type="entry name" value="MerR-type_HTH_dom"/>
</dbReference>
<keyword evidence="1" id="KW-0238">DNA-binding</keyword>
<dbReference type="PRINTS" id="PR00040">
    <property type="entry name" value="HTHMERR"/>
</dbReference>
<dbReference type="InterPro" id="IPR047057">
    <property type="entry name" value="MerR_fam"/>
</dbReference>
<dbReference type="PANTHER" id="PTHR30204">
    <property type="entry name" value="REDOX-CYCLING DRUG-SENSING TRANSCRIPTIONAL ACTIVATOR SOXR"/>
    <property type="match status" value="1"/>
</dbReference>
<dbReference type="Proteomes" id="UP000564644">
    <property type="component" value="Unassembled WGS sequence"/>
</dbReference>
<evidence type="ECO:0000256" key="1">
    <source>
        <dbReference type="ARBA" id="ARBA00023125"/>
    </source>
</evidence>
<dbReference type="GO" id="GO:0003677">
    <property type="term" value="F:DNA binding"/>
    <property type="evidence" value="ECO:0007669"/>
    <property type="project" value="UniProtKB-KW"/>
</dbReference>
<organism evidence="3 4">
    <name type="scientific">Cohnella zeiphila</name>
    <dbReference type="NCBI Taxonomy" id="2761120"/>
    <lineage>
        <taxon>Bacteria</taxon>
        <taxon>Bacillati</taxon>
        <taxon>Bacillota</taxon>
        <taxon>Bacilli</taxon>
        <taxon>Bacillales</taxon>
        <taxon>Paenibacillaceae</taxon>
        <taxon>Cohnella</taxon>
    </lineage>
</organism>
<dbReference type="SMART" id="SM00422">
    <property type="entry name" value="HTH_MERR"/>
    <property type="match status" value="1"/>
</dbReference>
<proteinExistence type="predicted"/>
<evidence type="ECO:0000313" key="3">
    <source>
        <dbReference type="EMBL" id="MBB6733815.1"/>
    </source>
</evidence>
<dbReference type="RefSeq" id="WP_185131477.1">
    <property type="nucleotide sequence ID" value="NZ_JACJVO010000031.1"/>
</dbReference>
<evidence type="ECO:0000313" key="4">
    <source>
        <dbReference type="Proteomes" id="UP000564644"/>
    </source>
</evidence>
<protein>
    <submittedName>
        <fullName evidence="3">MerR family transcriptional regulator</fullName>
    </submittedName>
</protein>
<comment type="caution">
    <text evidence="3">The sequence shown here is derived from an EMBL/GenBank/DDBJ whole genome shotgun (WGS) entry which is preliminary data.</text>
</comment>
<sequence>MGETGKTYLIGELAEATGVTVRTLQHYDHIGLLPTSGRTASGRRSYTEEDVLTLEQIIFYRTLGLSLPEIRDKVVNRPELSQIESILQKQEMALYKKIEDAHVSLAAIEAYRAAIAAGNYPSWQLLTSFIRILRNSNLMDWKEYAFSDVQKEVLGRRFAQGHGAFELYHTWRALTLKAVTLARSGEAADGPAAQKLAEAWRRMVQEATGGDAGQIQAFAQLQENRASWPEGDRDLMEASQAFIDRAVKHFLSSPSSDARKNGGDSEHGT</sequence>
<dbReference type="InterPro" id="IPR009061">
    <property type="entry name" value="DNA-bd_dom_put_sf"/>
</dbReference>
<gene>
    <name evidence="3" type="ORF">H7C18_23095</name>
</gene>
<dbReference type="CDD" id="cd01106">
    <property type="entry name" value="HTH_TipAL-Mta"/>
    <property type="match status" value="1"/>
</dbReference>
<reference evidence="3 4" key="1">
    <citation type="submission" date="2020-08" db="EMBL/GenBank/DDBJ databases">
        <title>Cohnella phylogeny.</title>
        <authorList>
            <person name="Dunlap C."/>
        </authorList>
    </citation>
    <scope>NUCLEOTIDE SEQUENCE [LARGE SCALE GENOMIC DNA]</scope>
    <source>
        <strain evidence="3 4">CBP 2801</strain>
    </source>
</reference>
<name>A0A7X0SRX3_9BACL</name>
<dbReference type="SUPFAM" id="SSF46955">
    <property type="entry name" value="Putative DNA-binding domain"/>
    <property type="match status" value="1"/>
</dbReference>
<feature type="domain" description="HTH merR-type" evidence="2">
    <location>
        <begin position="7"/>
        <end position="76"/>
    </location>
</feature>
<dbReference type="Gene3D" id="1.10.1660.10">
    <property type="match status" value="1"/>
</dbReference>